<dbReference type="InterPro" id="IPR011604">
    <property type="entry name" value="PDDEXK-like_dom_sf"/>
</dbReference>
<protein>
    <recommendedName>
        <fullName evidence="2">PD-(D/E)XK endonuclease-like domain-containing protein</fullName>
    </recommendedName>
</protein>
<dbReference type="Gene3D" id="3.90.320.10">
    <property type="match status" value="1"/>
</dbReference>
<name>X1PLB9_9ZZZZ</name>
<sequence length="190" mass="21387">MSGTKAHQRYRNAQGVVIPGVTTILGLLNKPALIPWAWKLGMQGEDYRKVSDRAANIGTIAHYLVECNLKGITPDLKDFIPSSIEIAKVAFGNFQEWWQEEHLILVESECQLASESMQCGGTLDCVAQKYFNPTDLLPGELWLVDIKTSKAVYDEMLYQLAAYWALWNENHPDQPITNAHIIQLSKVDGR</sequence>
<proteinExistence type="predicted"/>
<comment type="caution">
    <text evidence="1">The sequence shown here is derived from an EMBL/GenBank/DDBJ whole genome shotgun (WGS) entry which is preliminary data.</text>
</comment>
<reference evidence="1" key="1">
    <citation type="journal article" date="2014" name="Front. Microbiol.">
        <title>High frequency of phylogenetically diverse reductive dehalogenase-homologous genes in deep subseafloor sedimentary metagenomes.</title>
        <authorList>
            <person name="Kawai M."/>
            <person name="Futagami T."/>
            <person name="Toyoda A."/>
            <person name="Takaki Y."/>
            <person name="Nishi S."/>
            <person name="Hori S."/>
            <person name="Arai W."/>
            <person name="Tsubouchi T."/>
            <person name="Morono Y."/>
            <person name="Uchiyama I."/>
            <person name="Ito T."/>
            <person name="Fujiyama A."/>
            <person name="Inagaki F."/>
            <person name="Takami H."/>
        </authorList>
    </citation>
    <scope>NUCLEOTIDE SEQUENCE</scope>
    <source>
        <strain evidence="1">Expedition CK06-06</strain>
    </source>
</reference>
<dbReference type="AlphaFoldDB" id="X1PLB9"/>
<feature type="non-terminal residue" evidence="1">
    <location>
        <position position="190"/>
    </location>
</feature>
<evidence type="ECO:0000313" key="1">
    <source>
        <dbReference type="EMBL" id="GAI31664.1"/>
    </source>
</evidence>
<gene>
    <name evidence="1" type="ORF">S06H3_26889</name>
</gene>
<accession>X1PLB9</accession>
<evidence type="ECO:0008006" key="2">
    <source>
        <dbReference type="Google" id="ProtNLM"/>
    </source>
</evidence>
<dbReference type="EMBL" id="BARV01015568">
    <property type="protein sequence ID" value="GAI31664.1"/>
    <property type="molecule type" value="Genomic_DNA"/>
</dbReference>
<organism evidence="1">
    <name type="scientific">marine sediment metagenome</name>
    <dbReference type="NCBI Taxonomy" id="412755"/>
    <lineage>
        <taxon>unclassified sequences</taxon>
        <taxon>metagenomes</taxon>
        <taxon>ecological metagenomes</taxon>
    </lineage>
</organism>